<comment type="caution">
    <text evidence="4">The sequence shown here is derived from an EMBL/GenBank/DDBJ whole genome shotgun (WGS) entry which is preliminary data.</text>
</comment>
<name>A0A916N2Z5_9BACT</name>
<dbReference type="Pfam" id="PF16344">
    <property type="entry name" value="FecR_C"/>
    <property type="match status" value="1"/>
</dbReference>
<protein>
    <recommendedName>
        <fullName evidence="6">FecR family protein</fullName>
    </recommendedName>
</protein>
<dbReference type="PIRSF" id="PIRSF018266">
    <property type="entry name" value="FecR"/>
    <property type="match status" value="1"/>
</dbReference>
<keyword evidence="1" id="KW-1133">Transmembrane helix</keyword>
<dbReference type="PANTHER" id="PTHR30273:SF2">
    <property type="entry name" value="PROTEIN FECR"/>
    <property type="match status" value="1"/>
</dbReference>
<dbReference type="InterPro" id="IPR012373">
    <property type="entry name" value="Ferrdict_sens_TM"/>
</dbReference>
<evidence type="ECO:0000259" key="3">
    <source>
        <dbReference type="Pfam" id="PF16344"/>
    </source>
</evidence>
<keyword evidence="1" id="KW-0812">Transmembrane</keyword>
<dbReference type="PANTHER" id="PTHR30273">
    <property type="entry name" value="PERIPLASMIC SIGNAL SENSOR AND SIGMA FACTOR ACTIVATOR FECR-RELATED"/>
    <property type="match status" value="1"/>
</dbReference>
<evidence type="ECO:0000259" key="2">
    <source>
        <dbReference type="Pfam" id="PF04773"/>
    </source>
</evidence>
<evidence type="ECO:0000313" key="4">
    <source>
        <dbReference type="EMBL" id="CAG4992461.1"/>
    </source>
</evidence>
<proteinExistence type="predicted"/>
<dbReference type="GO" id="GO:0016989">
    <property type="term" value="F:sigma factor antagonist activity"/>
    <property type="evidence" value="ECO:0007669"/>
    <property type="project" value="TreeGrafter"/>
</dbReference>
<keyword evidence="5" id="KW-1185">Reference proteome</keyword>
<dbReference type="Gene3D" id="2.60.120.1440">
    <property type="match status" value="1"/>
</dbReference>
<reference evidence="4" key="1">
    <citation type="submission" date="2021-04" db="EMBL/GenBank/DDBJ databases">
        <authorList>
            <person name="Rodrigo-Torres L."/>
            <person name="Arahal R. D."/>
            <person name="Lucena T."/>
        </authorList>
    </citation>
    <scope>NUCLEOTIDE SEQUENCE</scope>
    <source>
        <strain evidence="4">CECT 9275</strain>
    </source>
</reference>
<sequence length="334" mass="38486">MNELITKQLLFDFFEGKTSCLQRKLIEQWLDDSENEEHYYRCLDEWERCHPQLLIDTEKSQRKYDLFLDQGVAQEKHAEDLVQVSKKSRNLIPWIGILMAASVALTLAYVFNSELMYRSIESPHDRFTSFFLSDSTEVTLNSNSVLKVPRFGFGEDVRQVWLTGEAEFKVTHQKNNLRFQVLMGDGYRIEVLGTEFNAFSSARGKRVFLAKGKVKLNLPAGQELYLSPGNYFTADSHGSFKVVTPEEPLAITAWKEQTFYFDDATLAEVVEQINERFDVHIHIADDELASRKIGGIYQAREPEALLEILSAMFDMNITRTADKIELRTSIKQDL</sequence>
<accession>A0A916N2Z5</accession>
<dbReference type="RefSeq" id="WP_215237670.1">
    <property type="nucleotide sequence ID" value="NZ_CAJRAF010000001.1"/>
</dbReference>
<evidence type="ECO:0000313" key="5">
    <source>
        <dbReference type="Proteomes" id="UP000680038"/>
    </source>
</evidence>
<dbReference type="EMBL" id="CAJRAF010000001">
    <property type="protein sequence ID" value="CAG4992461.1"/>
    <property type="molecule type" value="Genomic_DNA"/>
</dbReference>
<organism evidence="4 5">
    <name type="scientific">Dyadobacter helix</name>
    <dbReference type="NCBI Taxonomy" id="2822344"/>
    <lineage>
        <taxon>Bacteria</taxon>
        <taxon>Pseudomonadati</taxon>
        <taxon>Bacteroidota</taxon>
        <taxon>Cytophagia</taxon>
        <taxon>Cytophagales</taxon>
        <taxon>Spirosomataceae</taxon>
        <taxon>Dyadobacter</taxon>
    </lineage>
</organism>
<feature type="domain" description="FecR protein" evidence="2">
    <location>
        <begin position="125"/>
        <end position="215"/>
    </location>
</feature>
<keyword evidence="1" id="KW-0472">Membrane</keyword>
<dbReference type="Pfam" id="PF04773">
    <property type="entry name" value="FecR"/>
    <property type="match status" value="1"/>
</dbReference>
<dbReference type="AlphaFoldDB" id="A0A916N2Z5"/>
<dbReference type="InterPro" id="IPR006860">
    <property type="entry name" value="FecR"/>
</dbReference>
<evidence type="ECO:0000256" key="1">
    <source>
        <dbReference type="SAM" id="Phobius"/>
    </source>
</evidence>
<evidence type="ECO:0008006" key="6">
    <source>
        <dbReference type="Google" id="ProtNLM"/>
    </source>
</evidence>
<dbReference type="Proteomes" id="UP000680038">
    <property type="component" value="Unassembled WGS sequence"/>
</dbReference>
<feature type="transmembrane region" description="Helical" evidence="1">
    <location>
        <begin position="91"/>
        <end position="111"/>
    </location>
</feature>
<gene>
    <name evidence="4" type="ORF">DYBT9275_00967</name>
</gene>
<feature type="domain" description="Protein FecR C-terminal" evidence="3">
    <location>
        <begin position="259"/>
        <end position="324"/>
    </location>
</feature>
<dbReference type="Gene3D" id="3.55.50.30">
    <property type="match status" value="1"/>
</dbReference>
<dbReference type="InterPro" id="IPR032508">
    <property type="entry name" value="FecR_C"/>
</dbReference>